<comment type="caution">
    <text evidence="2">The sequence shown here is derived from an EMBL/GenBank/DDBJ whole genome shotgun (WGS) entry which is preliminary data.</text>
</comment>
<feature type="region of interest" description="Disordered" evidence="1">
    <location>
        <begin position="21"/>
        <end position="46"/>
    </location>
</feature>
<evidence type="ECO:0000313" key="2">
    <source>
        <dbReference type="EMBL" id="KAA5547006.1"/>
    </source>
</evidence>
<evidence type="ECO:0000313" key="3">
    <source>
        <dbReference type="Proteomes" id="UP000324479"/>
    </source>
</evidence>
<dbReference type="Proteomes" id="UP000324479">
    <property type="component" value="Unassembled WGS sequence"/>
</dbReference>
<sequence length="171" mass="19519">METTALLDCPDDGTFVQVRRRRKRISEPAKTTPAKRNTPAPTPAIDAETRYGTSIATKLREAFSLQQRGLSLDEACDTVCLPRRYRGEVEPVANPEWVPLPTEIERDSGMIRRGELVIDERQEKIRREWREALARGESERSSLLWELSGRIPEDDAWPPPPWLYSAGMVEC</sequence>
<reference evidence="2 3" key="1">
    <citation type="submission" date="2019-08" db="EMBL/GenBank/DDBJ databases">
        <authorList>
            <person name="Dhanesh K."/>
            <person name="Kumar G."/>
            <person name="Sasikala C."/>
            <person name="Venkata Ramana C."/>
        </authorList>
    </citation>
    <scope>NUCLEOTIDE SEQUENCE [LARGE SCALE GENOMIC DNA]</scope>
    <source>
        <strain evidence="2 3">JC645</strain>
    </source>
</reference>
<proteinExistence type="predicted"/>
<gene>
    <name evidence="2" type="ORF">FYK55_00890</name>
</gene>
<accession>A0A5M6DKT5</accession>
<protein>
    <submittedName>
        <fullName evidence="2">Uncharacterized protein</fullName>
    </submittedName>
</protein>
<dbReference type="AlphaFoldDB" id="A0A5M6DKT5"/>
<evidence type="ECO:0000256" key="1">
    <source>
        <dbReference type="SAM" id="MobiDB-lite"/>
    </source>
</evidence>
<dbReference type="RefSeq" id="WP_150074113.1">
    <property type="nucleotide sequence ID" value="NZ_VWOX01000001.1"/>
</dbReference>
<name>A0A5M6DKT5_9BACT</name>
<organism evidence="2 3">
    <name type="scientific">Roseiconus nitratireducens</name>
    <dbReference type="NCBI Taxonomy" id="2605748"/>
    <lineage>
        <taxon>Bacteria</taxon>
        <taxon>Pseudomonadati</taxon>
        <taxon>Planctomycetota</taxon>
        <taxon>Planctomycetia</taxon>
        <taxon>Pirellulales</taxon>
        <taxon>Pirellulaceae</taxon>
        <taxon>Roseiconus</taxon>
    </lineage>
</organism>
<keyword evidence="3" id="KW-1185">Reference proteome</keyword>
<dbReference type="EMBL" id="VWOX01000001">
    <property type="protein sequence ID" value="KAA5547006.1"/>
    <property type="molecule type" value="Genomic_DNA"/>
</dbReference>